<feature type="compositionally biased region" description="Basic and acidic residues" evidence="7">
    <location>
        <begin position="199"/>
        <end position="216"/>
    </location>
</feature>
<dbReference type="GO" id="GO:0046872">
    <property type="term" value="F:metal ion binding"/>
    <property type="evidence" value="ECO:0007669"/>
    <property type="project" value="UniProtKB-KW"/>
</dbReference>
<dbReference type="InterPro" id="IPR036136">
    <property type="entry name" value="Nit/Sulf_reduc_fer-like_dom_sf"/>
</dbReference>
<accession>A0A8J3C506</accession>
<dbReference type="Gene3D" id="3.90.480.10">
    <property type="entry name" value="Sulfite Reductase Hemoprotein,Domain 2"/>
    <property type="match status" value="1"/>
</dbReference>
<keyword evidence="3" id="KW-0479">Metal-binding</keyword>
<dbReference type="InterPro" id="IPR051329">
    <property type="entry name" value="NIR_SIR_4Fe-4S"/>
</dbReference>
<evidence type="ECO:0000313" key="10">
    <source>
        <dbReference type="Proteomes" id="UP000656042"/>
    </source>
</evidence>
<feature type="compositionally biased region" description="Pro residues" evidence="7">
    <location>
        <begin position="253"/>
        <end position="263"/>
    </location>
</feature>
<evidence type="ECO:0000256" key="5">
    <source>
        <dbReference type="ARBA" id="ARBA00023004"/>
    </source>
</evidence>
<evidence type="ECO:0000256" key="3">
    <source>
        <dbReference type="ARBA" id="ARBA00022723"/>
    </source>
</evidence>
<dbReference type="InterPro" id="IPR005117">
    <property type="entry name" value="NiRdtase/SiRdtase_haem-b_fer"/>
</dbReference>
<feature type="region of interest" description="Disordered" evidence="7">
    <location>
        <begin position="247"/>
        <end position="270"/>
    </location>
</feature>
<dbReference type="Pfam" id="PF03460">
    <property type="entry name" value="NIR_SIR_ferr"/>
    <property type="match status" value="1"/>
</dbReference>
<proteinExistence type="predicted"/>
<dbReference type="Proteomes" id="UP000656042">
    <property type="component" value="Unassembled WGS sequence"/>
</dbReference>
<evidence type="ECO:0000256" key="1">
    <source>
        <dbReference type="ARBA" id="ARBA00022485"/>
    </source>
</evidence>
<dbReference type="GO" id="GO:0016491">
    <property type="term" value="F:oxidoreductase activity"/>
    <property type="evidence" value="ECO:0007669"/>
    <property type="project" value="UniProtKB-KW"/>
</dbReference>
<keyword evidence="2" id="KW-0349">Heme</keyword>
<dbReference type="SUPFAM" id="SSF55124">
    <property type="entry name" value="Nitrite/Sulfite reductase N-terminal domain-like"/>
    <property type="match status" value="2"/>
</dbReference>
<keyword evidence="10" id="KW-1185">Reference proteome</keyword>
<evidence type="ECO:0000259" key="8">
    <source>
        <dbReference type="Pfam" id="PF03460"/>
    </source>
</evidence>
<dbReference type="Gene3D" id="3.30.413.10">
    <property type="entry name" value="Sulfite Reductase Hemoprotein, domain 1"/>
    <property type="match status" value="1"/>
</dbReference>
<keyword evidence="5" id="KW-0408">Iron</keyword>
<organism evidence="9 10">
    <name type="scientific">Mangrovihabitans endophyticus</name>
    <dbReference type="NCBI Taxonomy" id="1751298"/>
    <lineage>
        <taxon>Bacteria</taxon>
        <taxon>Bacillati</taxon>
        <taxon>Actinomycetota</taxon>
        <taxon>Actinomycetes</taxon>
        <taxon>Micromonosporales</taxon>
        <taxon>Micromonosporaceae</taxon>
        <taxon>Mangrovihabitans</taxon>
    </lineage>
</organism>
<evidence type="ECO:0000256" key="7">
    <source>
        <dbReference type="SAM" id="MobiDB-lite"/>
    </source>
</evidence>
<dbReference type="EMBL" id="BMMX01000062">
    <property type="protein sequence ID" value="GGL18569.1"/>
    <property type="molecule type" value="Genomic_DNA"/>
</dbReference>
<name>A0A8J3C506_9ACTN</name>
<dbReference type="GO" id="GO:0051539">
    <property type="term" value="F:4 iron, 4 sulfur cluster binding"/>
    <property type="evidence" value="ECO:0007669"/>
    <property type="project" value="UniProtKB-KW"/>
</dbReference>
<reference evidence="9" key="1">
    <citation type="journal article" date="2014" name="Int. J. Syst. Evol. Microbiol.">
        <title>Complete genome sequence of Corynebacterium casei LMG S-19264T (=DSM 44701T), isolated from a smear-ripened cheese.</title>
        <authorList>
            <consortium name="US DOE Joint Genome Institute (JGI-PGF)"/>
            <person name="Walter F."/>
            <person name="Albersmeier A."/>
            <person name="Kalinowski J."/>
            <person name="Ruckert C."/>
        </authorList>
    </citation>
    <scope>NUCLEOTIDE SEQUENCE</scope>
    <source>
        <strain evidence="9">CGMCC 4.7299</strain>
    </source>
</reference>
<dbReference type="PANTHER" id="PTHR32439:SF9">
    <property type="entry name" value="BLR3264 PROTEIN"/>
    <property type="match status" value="1"/>
</dbReference>
<feature type="region of interest" description="Disordered" evidence="7">
    <location>
        <begin position="199"/>
        <end position="221"/>
    </location>
</feature>
<gene>
    <name evidence="9" type="primary">cobG</name>
    <name evidence="9" type="ORF">GCM10012284_61510</name>
</gene>
<evidence type="ECO:0000256" key="6">
    <source>
        <dbReference type="ARBA" id="ARBA00023014"/>
    </source>
</evidence>
<keyword evidence="6" id="KW-0411">Iron-sulfur</keyword>
<comment type="caution">
    <text evidence="9">The sequence shown here is derived from an EMBL/GenBank/DDBJ whole genome shotgun (WGS) entry which is preliminary data.</text>
</comment>
<feature type="domain" description="Nitrite/Sulfite reductase ferredoxin-like" evidence="8">
    <location>
        <begin position="28"/>
        <end position="82"/>
    </location>
</feature>
<evidence type="ECO:0000313" key="9">
    <source>
        <dbReference type="EMBL" id="GGL18569.1"/>
    </source>
</evidence>
<keyword evidence="1" id="KW-0004">4Fe-4S</keyword>
<dbReference type="AlphaFoldDB" id="A0A8J3C506"/>
<sequence>MPAIDRRADADACPGALRLHAAADGPLARIRLPGGLLTGAQLAVVRDIADRWGDGHAELTSRANLQLRAVTGAPAGTLADRLGGAGLLPSPSHELVRNILGSPLPTAAAVAALVADLDARLCADPALAALPGRFLFALDSGHGDVAGAADVAAVFGETPAAEVRIIFAGQDPGLRVDRNRAVTALLAAAHAFLDERAVAPGPDERAAGSTLDRTERPSPPAWRLRELPDGPARVAARTAVALELAAPTGAPSAVPPARPPAPPVGVHRQPDGGWSAGALVPLGRLRRHQMSVLSAAPSLVITPWRGVLVTGLPRDQAGAWLDRFAAAGLEVRPDSPWAGVTTCAGRPCCAKALADVRTDAGAAVAADGARPSREHPADRLPVHWIGCARGCGSPAGPHVRVEATGDDYLVRAPSGAWREPHRSVGARAAEARAVDMRSS</sequence>
<reference evidence="9" key="2">
    <citation type="submission" date="2020-09" db="EMBL/GenBank/DDBJ databases">
        <authorList>
            <person name="Sun Q."/>
            <person name="Zhou Y."/>
        </authorList>
    </citation>
    <scope>NUCLEOTIDE SEQUENCE</scope>
    <source>
        <strain evidence="9">CGMCC 4.7299</strain>
    </source>
</reference>
<protein>
    <submittedName>
        <fullName evidence="9">Precorrin-3B synthase</fullName>
    </submittedName>
</protein>
<evidence type="ECO:0000256" key="4">
    <source>
        <dbReference type="ARBA" id="ARBA00023002"/>
    </source>
</evidence>
<dbReference type="PANTHER" id="PTHR32439">
    <property type="entry name" value="FERREDOXIN--NITRITE REDUCTASE, CHLOROPLASTIC"/>
    <property type="match status" value="1"/>
</dbReference>
<keyword evidence="4" id="KW-0560">Oxidoreductase</keyword>
<dbReference type="RefSeq" id="WP_229716308.1">
    <property type="nucleotide sequence ID" value="NZ_BMMX01000062.1"/>
</dbReference>
<dbReference type="InterPro" id="IPR045854">
    <property type="entry name" value="NO2/SO3_Rdtase_4Fe4S_sf"/>
</dbReference>
<evidence type="ECO:0000256" key="2">
    <source>
        <dbReference type="ARBA" id="ARBA00022617"/>
    </source>
</evidence>